<reference evidence="2 3" key="2">
    <citation type="submission" date="2018-06" db="EMBL/GenBank/DDBJ databases">
        <title>Metagenomic assembly of (sub)arctic Cyanobacteria and their associated microbiome from non-axenic cultures.</title>
        <authorList>
            <person name="Baurain D."/>
        </authorList>
    </citation>
    <scope>NUCLEOTIDE SEQUENCE [LARGE SCALE GENOMIC DNA]</scope>
    <source>
        <strain evidence="2">ULC041bin1</strain>
    </source>
</reference>
<reference evidence="3" key="1">
    <citation type="submission" date="2018-04" db="EMBL/GenBank/DDBJ databases">
        <authorList>
            <person name="Cornet L."/>
        </authorList>
    </citation>
    <scope>NUCLEOTIDE SEQUENCE [LARGE SCALE GENOMIC DNA]</scope>
</reference>
<proteinExistence type="predicted"/>
<dbReference type="PROSITE" id="PS51724">
    <property type="entry name" value="SPOR"/>
    <property type="match status" value="1"/>
</dbReference>
<evidence type="ECO:0000313" key="3">
    <source>
        <dbReference type="Proteomes" id="UP000249081"/>
    </source>
</evidence>
<feature type="non-terminal residue" evidence="2">
    <location>
        <position position="1"/>
    </location>
</feature>
<dbReference type="Pfam" id="PF05036">
    <property type="entry name" value="SPOR"/>
    <property type="match status" value="1"/>
</dbReference>
<comment type="caution">
    <text evidence="2">The sequence shown here is derived from an EMBL/GenBank/DDBJ whole genome shotgun (WGS) entry which is preliminary data.</text>
</comment>
<dbReference type="InterPro" id="IPR007730">
    <property type="entry name" value="SPOR-like_dom"/>
</dbReference>
<dbReference type="GO" id="GO:0042834">
    <property type="term" value="F:peptidoglycan binding"/>
    <property type="evidence" value="ECO:0007669"/>
    <property type="project" value="InterPro"/>
</dbReference>
<sequence length="77" mass="8061">APITQAPPQAAPSYYVVTDYSGAQSLESARSVVGDAYVRNFSSGTRIQMGAFSQESSARSLVNQLQGQGIPAQVISP</sequence>
<name>A0A2W4WFY1_9CYAN</name>
<dbReference type="InterPro" id="IPR036680">
    <property type="entry name" value="SPOR-like_sf"/>
</dbReference>
<dbReference type="AlphaFoldDB" id="A0A2W4WFY1"/>
<feature type="domain" description="SPOR" evidence="1">
    <location>
        <begin position="39"/>
        <end position="77"/>
    </location>
</feature>
<protein>
    <recommendedName>
        <fullName evidence="1">SPOR domain-containing protein</fullName>
    </recommendedName>
</protein>
<evidence type="ECO:0000259" key="1">
    <source>
        <dbReference type="PROSITE" id="PS51724"/>
    </source>
</evidence>
<evidence type="ECO:0000313" key="2">
    <source>
        <dbReference type="EMBL" id="PZO44044.1"/>
    </source>
</evidence>
<gene>
    <name evidence="2" type="ORF">DCF17_04480</name>
</gene>
<dbReference type="Gene3D" id="3.30.70.1070">
    <property type="entry name" value="Sporulation related repeat"/>
    <property type="match status" value="1"/>
</dbReference>
<organism evidence="2 3">
    <name type="scientific">Shackletoniella antarctica</name>
    <dbReference type="NCBI Taxonomy" id="268115"/>
    <lineage>
        <taxon>Bacteria</taxon>
        <taxon>Bacillati</taxon>
        <taxon>Cyanobacteriota</taxon>
        <taxon>Cyanophyceae</taxon>
        <taxon>Oculatellales</taxon>
        <taxon>Oculatellaceae</taxon>
        <taxon>Shackletoniella</taxon>
    </lineage>
</organism>
<accession>A0A2W4WFY1</accession>
<dbReference type="EMBL" id="QBMN01000020">
    <property type="protein sequence ID" value="PZO44044.1"/>
    <property type="molecule type" value="Genomic_DNA"/>
</dbReference>
<dbReference type="SUPFAM" id="SSF110997">
    <property type="entry name" value="Sporulation related repeat"/>
    <property type="match status" value="1"/>
</dbReference>
<dbReference type="Proteomes" id="UP000249081">
    <property type="component" value="Unassembled WGS sequence"/>
</dbReference>